<reference evidence="2" key="1">
    <citation type="submission" date="2021-03" db="EMBL/GenBank/DDBJ databases">
        <title>Antimicrobial resistance genes in bacteria isolated from Japanese honey, and their potential for conferring macrolide and lincosamide resistance in the American foulbrood pathogen Paenibacillus larvae.</title>
        <authorList>
            <person name="Okamoto M."/>
            <person name="Kumagai M."/>
            <person name="Kanamori H."/>
            <person name="Takamatsu D."/>
        </authorList>
    </citation>
    <scope>NUCLEOTIDE SEQUENCE</scope>
    <source>
        <strain evidence="2">J41TS4</strain>
    </source>
</reference>
<dbReference type="SUPFAM" id="SSF82549">
    <property type="entry name" value="DAK1/DegV-like"/>
    <property type="match status" value="1"/>
</dbReference>
<dbReference type="Gene3D" id="3.30.1180.10">
    <property type="match status" value="1"/>
</dbReference>
<dbReference type="NCBIfam" id="TIGR00762">
    <property type="entry name" value="DegV"/>
    <property type="match status" value="1"/>
</dbReference>
<dbReference type="PANTHER" id="PTHR33434:SF2">
    <property type="entry name" value="FATTY ACID-BINDING PROTEIN TM_1468"/>
    <property type="match status" value="1"/>
</dbReference>
<proteinExistence type="predicted"/>
<dbReference type="InterPro" id="IPR050270">
    <property type="entry name" value="DegV_domain_contain"/>
</dbReference>
<evidence type="ECO:0000313" key="2">
    <source>
        <dbReference type="EMBL" id="GIO40751.1"/>
    </source>
</evidence>
<dbReference type="Pfam" id="PF02645">
    <property type="entry name" value="DegV"/>
    <property type="match status" value="1"/>
</dbReference>
<accession>A0A920CHR9</accession>
<sequence>MKQIIIVADSTADVPKAMVEEYGIHIVPMRLAFGEETFIEGINITVEEFYDRLSKSRDLPTTSQTSPSQYVEVYQNLMQQYPEASIISIHISSGMSGTYQSAVLAKSMVEEEHGEAVDITVIDSLSATYGFGLQVVLAARMAKAGASVPEIVAEVDRVGKARQVYFLVDVLDYLQKGGRLGKAAAIFGTLLNIKPILSVNDEGAIYAVDKIRGHKKAVSRVVELFVKDYGDQKDINIAVCDCVNPEGAEEILRLMDEHFTIHEVVRTSIGAVVGTHVGPGTVATFIWPAE</sequence>
<dbReference type="AlphaFoldDB" id="A0A920CHR9"/>
<dbReference type="RefSeq" id="WP_301624598.1">
    <property type="nucleotide sequence ID" value="NZ_BORS01000001.1"/>
</dbReference>
<dbReference type="Gene3D" id="3.40.50.10170">
    <property type="match status" value="1"/>
</dbReference>
<keyword evidence="3" id="KW-1185">Reference proteome</keyword>
<gene>
    <name evidence="2" type="primary">degV</name>
    <name evidence="2" type="ORF">J41TS4_05090</name>
</gene>
<dbReference type="PANTHER" id="PTHR33434">
    <property type="entry name" value="DEGV DOMAIN-CONTAINING PROTEIN DR_1986-RELATED"/>
    <property type="match status" value="1"/>
</dbReference>
<dbReference type="GO" id="GO:0008289">
    <property type="term" value="F:lipid binding"/>
    <property type="evidence" value="ECO:0007669"/>
    <property type="project" value="UniProtKB-KW"/>
</dbReference>
<dbReference type="EMBL" id="BORS01000001">
    <property type="protein sequence ID" value="GIO40751.1"/>
    <property type="molecule type" value="Genomic_DNA"/>
</dbReference>
<dbReference type="InterPro" id="IPR003797">
    <property type="entry name" value="DegV"/>
</dbReference>
<dbReference type="PROSITE" id="PS51482">
    <property type="entry name" value="DEGV"/>
    <property type="match status" value="1"/>
</dbReference>
<dbReference type="Proteomes" id="UP000678895">
    <property type="component" value="Unassembled WGS sequence"/>
</dbReference>
<comment type="caution">
    <text evidence="2">The sequence shown here is derived from an EMBL/GenBank/DDBJ whole genome shotgun (WGS) entry which is preliminary data.</text>
</comment>
<evidence type="ECO:0000256" key="1">
    <source>
        <dbReference type="ARBA" id="ARBA00023121"/>
    </source>
</evidence>
<keyword evidence="1" id="KW-0446">Lipid-binding</keyword>
<evidence type="ECO:0000313" key="3">
    <source>
        <dbReference type="Proteomes" id="UP000678895"/>
    </source>
</evidence>
<name>A0A920CHR9_9BACL</name>
<organism evidence="2 3">
    <name type="scientific">Paenibacillus apis</name>
    <dbReference type="NCBI Taxonomy" id="1792174"/>
    <lineage>
        <taxon>Bacteria</taxon>
        <taxon>Bacillati</taxon>
        <taxon>Bacillota</taxon>
        <taxon>Bacilli</taxon>
        <taxon>Bacillales</taxon>
        <taxon>Paenibacillaceae</taxon>
        <taxon>Paenibacillus</taxon>
    </lineage>
</organism>
<protein>
    <submittedName>
        <fullName evidence="2">Protein DegV</fullName>
    </submittedName>
</protein>
<dbReference type="InterPro" id="IPR043168">
    <property type="entry name" value="DegV_C"/>
</dbReference>